<dbReference type="Proteomes" id="UP000249135">
    <property type="component" value="Unassembled WGS sequence"/>
</dbReference>
<feature type="domain" description="Aminoglycoside phosphotransferase" evidence="1">
    <location>
        <begin position="48"/>
        <end position="238"/>
    </location>
</feature>
<evidence type="ECO:0000313" key="3">
    <source>
        <dbReference type="Proteomes" id="UP000249135"/>
    </source>
</evidence>
<protein>
    <recommendedName>
        <fullName evidence="1">Aminoglycoside phosphotransferase domain-containing protein</fullName>
    </recommendedName>
</protein>
<dbReference type="Gene3D" id="3.90.1200.10">
    <property type="match status" value="1"/>
</dbReference>
<dbReference type="InterPro" id="IPR011009">
    <property type="entry name" value="Kinase-like_dom_sf"/>
</dbReference>
<gene>
    <name evidence="2" type="ORF">DI563_00030</name>
</gene>
<name>A0A2W5QN24_VARPD</name>
<evidence type="ECO:0000313" key="2">
    <source>
        <dbReference type="EMBL" id="PZQ78406.1"/>
    </source>
</evidence>
<dbReference type="SUPFAM" id="SSF56112">
    <property type="entry name" value="Protein kinase-like (PK-like)"/>
    <property type="match status" value="1"/>
</dbReference>
<dbReference type="InterPro" id="IPR002575">
    <property type="entry name" value="Aminoglycoside_PTrfase"/>
</dbReference>
<reference evidence="2 3" key="1">
    <citation type="submission" date="2017-08" db="EMBL/GenBank/DDBJ databases">
        <title>Infants hospitalized years apart are colonized by the same room-sourced microbial strains.</title>
        <authorList>
            <person name="Brooks B."/>
            <person name="Olm M.R."/>
            <person name="Firek B.A."/>
            <person name="Baker R."/>
            <person name="Thomas B.C."/>
            <person name="Morowitz M.J."/>
            <person name="Banfield J.F."/>
        </authorList>
    </citation>
    <scope>NUCLEOTIDE SEQUENCE [LARGE SCALE GENOMIC DNA]</scope>
    <source>
        <strain evidence="2">S2_005_003_R2_41</strain>
    </source>
</reference>
<dbReference type="EMBL" id="QFPP01000001">
    <property type="protein sequence ID" value="PZQ78406.1"/>
    <property type="molecule type" value="Genomic_DNA"/>
</dbReference>
<dbReference type="AlphaFoldDB" id="A0A2W5QN24"/>
<sequence>MRGPLEPGNAQSGINLGELRTLLDVHYGLDASVNAGVVLPKSTTSPKLLITSGGEAFVVKFMPRYIDSPSVYEARIATLHELAWTCPAVVAPLPNRDGFLLTQLDARWFWVSRHRAGKPYTGLPTETREAAQSLRELHVALARLPDVHHEYRSSADFARFFIELARRSAHESGELYLLDSFADLAQRMETPEPERMQLVHGDPTIPNFLFGGDGTVAGIFDFDDLRRGSVLRDVATLMVSTCCLRYKAQSSTMSGVVSSTIRNDRVRLVHSGYFGSEDTGLDVLLGQEVLLVWLEMMCLGLVRADFSWTAVAAALPGWLESLRATFGIAVEPPNLRTPR</sequence>
<organism evidence="2 3">
    <name type="scientific">Variovorax paradoxus</name>
    <dbReference type="NCBI Taxonomy" id="34073"/>
    <lineage>
        <taxon>Bacteria</taxon>
        <taxon>Pseudomonadati</taxon>
        <taxon>Pseudomonadota</taxon>
        <taxon>Betaproteobacteria</taxon>
        <taxon>Burkholderiales</taxon>
        <taxon>Comamonadaceae</taxon>
        <taxon>Variovorax</taxon>
    </lineage>
</organism>
<comment type="caution">
    <text evidence="2">The sequence shown here is derived from an EMBL/GenBank/DDBJ whole genome shotgun (WGS) entry which is preliminary data.</text>
</comment>
<dbReference type="Pfam" id="PF01636">
    <property type="entry name" value="APH"/>
    <property type="match status" value="1"/>
</dbReference>
<evidence type="ECO:0000259" key="1">
    <source>
        <dbReference type="Pfam" id="PF01636"/>
    </source>
</evidence>
<accession>A0A2W5QN24</accession>
<proteinExistence type="predicted"/>